<feature type="region of interest" description="Disordered" evidence="1">
    <location>
        <begin position="37"/>
        <end position="61"/>
    </location>
</feature>
<accession>A0A8D9H7G8</accession>
<feature type="region of interest" description="Disordered" evidence="1">
    <location>
        <begin position="100"/>
        <end position="122"/>
    </location>
</feature>
<organism evidence="3 4">
    <name type="scientific">Brassica campestris</name>
    <name type="common">Field mustard</name>
    <dbReference type="NCBI Taxonomy" id="3711"/>
    <lineage>
        <taxon>Eukaryota</taxon>
        <taxon>Viridiplantae</taxon>
        <taxon>Streptophyta</taxon>
        <taxon>Embryophyta</taxon>
        <taxon>Tracheophyta</taxon>
        <taxon>Spermatophyta</taxon>
        <taxon>Magnoliopsida</taxon>
        <taxon>eudicotyledons</taxon>
        <taxon>Gunneridae</taxon>
        <taxon>Pentapetalae</taxon>
        <taxon>rosids</taxon>
        <taxon>malvids</taxon>
        <taxon>Brassicales</taxon>
        <taxon>Brassicaceae</taxon>
        <taxon>Brassiceae</taxon>
        <taxon>Brassica</taxon>
    </lineage>
</organism>
<dbReference type="Proteomes" id="UP000694005">
    <property type="component" value="Chromosome A02"/>
</dbReference>
<evidence type="ECO:0000313" key="5">
    <source>
        <dbReference type="Proteomes" id="UP000694005"/>
    </source>
</evidence>
<gene>
    <name evidence="2" type="ORF">BRAPAZ1V2_A02P34160.2</name>
</gene>
<dbReference type="EMBL" id="LS974618">
    <property type="protein sequence ID" value="CAG7894464.1"/>
    <property type="molecule type" value="Genomic_DNA"/>
</dbReference>
<reference evidence="4" key="1">
    <citation type="journal article" date="2011" name="Nat. Genet.">
        <title>The genome of the mesopolyploid crop species Brassica rapa.</title>
        <authorList>
            <consortium name="Brassica rapa Genome Sequencing Project Consortium"/>
            <person name="Wang X."/>
            <person name="Wang H."/>
            <person name="Wang J."/>
            <person name="Sun R."/>
            <person name="Wu J."/>
            <person name="Liu S."/>
            <person name="Bai Y."/>
            <person name="Mun J.H."/>
            <person name="Bancroft I."/>
            <person name="Cheng F."/>
            <person name="Huang S."/>
            <person name="Li X."/>
            <person name="Hua W."/>
            <person name="Wang J."/>
            <person name="Wang X."/>
            <person name="Freeling M."/>
            <person name="Pires J.C."/>
            <person name="Paterson A.H."/>
            <person name="Chalhoub B."/>
            <person name="Wang B."/>
            <person name="Hayward A."/>
            <person name="Sharpe A.G."/>
            <person name="Park B.S."/>
            <person name="Weisshaar B."/>
            <person name="Liu B."/>
            <person name="Li B."/>
            <person name="Liu B."/>
            <person name="Tong C."/>
            <person name="Song C."/>
            <person name="Duran C."/>
            <person name="Peng C."/>
            <person name="Geng C."/>
            <person name="Koh C."/>
            <person name="Lin C."/>
            <person name="Edwards D."/>
            <person name="Mu D."/>
            <person name="Shen D."/>
            <person name="Soumpourou E."/>
            <person name="Li F."/>
            <person name="Fraser F."/>
            <person name="Conant G."/>
            <person name="Lassalle G."/>
            <person name="King G.J."/>
            <person name="Bonnema G."/>
            <person name="Tang H."/>
            <person name="Wang H."/>
            <person name="Belcram H."/>
            <person name="Zhou H."/>
            <person name="Hirakawa H."/>
            <person name="Abe H."/>
            <person name="Guo H."/>
            <person name="Wang H."/>
            <person name="Jin H."/>
            <person name="Parkin I.A."/>
            <person name="Batley J."/>
            <person name="Kim J.S."/>
            <person name="Just J."/>
            <person name="Li J."/>
            <person name="Xu J."/>
            <person name="Deng J."/>
            <person name="Kim J.A."/>
            <person name="Li J."/>
            <person name="Yu J."/>
            <person name="Meng J."/>
            <person name="Wang J."/>
            <person name="Min J."/>
            <person name="Poulain J."/>
            <person name="Wang J."/>
            <person name="Hatakeyama K."/>
            <person name="Wu K."/>
            <person name="Wang L."/>
            <person name="Fang L."/>
            <person name="Trick M."/>
            <person name="Links M.G."/>
            <person name="Zhao M."/>
            <person name="Jin M."/>
            <person name="Ramchiary N."/>
            <person name="Drou N."/>
            <person name="Berkman P.J."/>
            <person name="Cai Q."/>
            <person name="Huang Q."/>
            <person name="Li R."/>
            <person name="Tabata S."/>
            <person name="Cheng S."/>
            <person name="Zhang S."/>
            <person name="Zhang S."/>
            <person name="Huang S."/>
            <person name="Sato S."/>
            <person name="Sun S."/>
            <person name="Kwon S.J."/>
            <person name="Choi S.R."/>
            <person name="Lee T.H."/>
            <person name="Fan W."/>
            <person name="Zhao X."/>
            <person name="Tan X."/>
            <person name="Xu X."/>
            <person name="Wang Y."/>
            <person name="Qiu Y."/>
            <person name="Yin Y."/>
            <person name="Li Y."/>
            <person name="Du Y."/>
            <person name="Liao Y."/>
            <person name="Lim Y."/>
            <person name="Narusaka Y."/>
            <person name="Wang Y."/>
            <person name="Wang Z."/>
            <person name="Li Z."/>
            <person name="Wang Z."/>
            <person name="Xiong Z."/>
            <person name="Zhang Z."/>
        </authorList>
    </citation>
    <scope>NUCLEOTIDE SEQUENCE [LARGE SCALE GENOMIC DNA]</scope>
    <source>
        <strain evidence="4">cv. Chiifu-401-42</strain>
    </source>
</reference>
<evidence type="ECO:0000256" key="1">
    <source>
        <dbReference type="SAM" id="MobiDB-lite"/>
    </source>
</evidence>
<reference evidence="4" key="2">
    <citation type="journal article" date="2018" name="Hortic Res">
        <title>Improved Brassica rapa reference genome by single-molecule sequencing and chromosome conformation capture technologies.</title>
        <authorList>
            <person name="Zhang L."/>
            <person name="Cai X."/>
            <person name="Wu J."/>
            <person name="Liu M."/>
            <person name="Grob S."/>
            <person name="Cheng F."/>
            <person name="Liang J."/>
            <person name="Cai C."/>
            <person name="Liu Z."/>
            <person name="Liu B."/>
            <person name="Wang F."/>
            <person name="Li S."/>
            <person name="Liu F."/>
            <person name="Li X."/>
            <person name="Cheng L."/>
            <person name="Yang W."/>
            <person name="Li M.H."/>
            <person name="Grossniklaus U."/>
            <person name="Zheng H."/>
            <person name="Wang X."/>
        </authorList>
    </citation>
    <scope>NUCLEOTIDE SEQUENCE [LARGE SCALE GENOMIC DNA]</scope>
    <source>
        <strain evidence="4">cv. Chiifu-401-42</strain>
    </source>
</reference>
<evidence type="ECO:0000313" key="3">
    <source>
        <dbReference type="EnsemblPlants" id="Bra035309.1-P"/>
    </source>
</evidence>
<evidence type="ECO:0000313" key="4">
    <source>
        <dbReference type="Proteomes" id="UP000011750"/>
    </source>
</evidence>
<sequence length="122" mass="13894">MRKKSKKNGNKYQRSNVQLLETNELDRPRDTAQVFAKLDQSSSENGRAELTTGFSSGVHRTGPVQFGERLSSIEHMIQLGRLSSWTSTVWRTAELDRPQDSTRLFAELDRPQDSARPFAKLD</sequence>
<dbReference type="Gramene" id="A02p34160.2_BraZ1">
    <property type="protein sequence ID" value="A02p34160.2_BraZ1.CDS.1"/>
    <property type="gene ID" value="A02g34160.2_BraZ1"/>
</dbReference>
<dbReference type="InParanoid" id="M4F2L0"/>
<name>M4F2L0_BRACM</name>
<accession>M4F2L0</accession>
<feature type="compositionally biased region" description="Polar residues" evidence="1">
    <location>
        <begin position="10"/>
        <end position="21"/>
    </location>
</feature>
<evidence type="ECO:0000313" key="2">
    <source>
        <dbReference type="EMBL" id="CAG7894464.1"/>
    </source>
</evidence>
<dbReference type="EnsemblPlants" id="Bra035309.1">
    <property type="protein sequence ID" value="Bra035309.1-P"/>
    <property type="gene ID" value="Bra035309"/>
</dbReference>
<dbReference type="HOGENOM" id="CLU_2029988_0_0_1"/>
<dbReference type="Proteomes" id="UP000011750">
    <property type="component" value="Unassembled WGS sequence"/>
</dbReference>
<reference evidence="2 5" key="3">
    <citation type="submission" date="2021-07" db="EMBL/GenBank/DDBJ databases">
        <authorList>
            <consortium name="Genoscope - CEA"/>
            <person name="William W."/>
        </authorList>
    </citation>
    <scope>NUCLEOTIDE SEQUENCE [LARGE SCALE GENOMIC DNA]</scope>
</reference>
<dbReference type="AlphaFoldDB" id="M4F2L0"/>
<feature type="region of interest" description="Disordered" evidence="1">
    <location>
        <begin position="1"/>
        <end position="23"/>
    </location>
</feature>
<dbReference type="Gramene" id="Bra035309.1">
    <property type="protein sequence ID" value="Bra035309.1-P"/>
    <property type="gene ID" value="Bra035309"/>
</dbReference>
<proteinExistence type="predicted"/>
<protein>
    <submittedName>
        <fullName evidence="2 3">Uncharacterized protein</fullName>
    </submittedName>
</protein>
<reference evidence="3" key="4">
    <citation type="submission" date="2023-03" db="UniProtKB">
        <authorList>
            <consortium name="EnsemblPlants"/>
        </authorList>
    </citation>
    <scope>IDENTIFICATION</scope>
    <source>
        <strain evidence="3">cv. Chiifu-401-42</strain>
    </source>
</reference>
<keyword evidence="4" id="KW-1185">Reference proteome</keyword>